<dbReference type="AlphaFoldDB" id="A0A3A1YWS6"/>
<dbReference type="RefSeq" id="WP_119515228.1">
    <property type="nucleotide sequence ID" value="NZ_NQYH01000001.1"/>
</dbReference>
<evidence type="ECO:0000256" key="1">
    <source>
        <dbReference type="ARBA" id="ARBA00004141"/>
    </source>
</evidence>
<organism evidence="6 7">
    <name type="scientific">Neopusillimonas maritima</name>
    <dbReference type="NCBI Taxonomy" id="2026239"/>
    <lineage>
        <taxon>Bacteria</taxon>
        <taxon>Pseudomonadati</taxon>
        <taxon>Pseudomonadota</taxon>
        <taxon>Betaproteobacteria</taxon>
        <taxon>Burkholderiales</taxon>
        <taxon>Alcaligenaceae</taxon>
        <taxon>Neopusillimonas</taxon>
    </lineage>
</organism>
<name>A0A3A1YWS6_9BURK</name>
<evidence type="ECO:0000313" key="6">
    <source>
        <dbReference type="EMBL" id="RIY42005.1"/>
    </source>
</evidence>
<feature type="transmembrane region" description="Helical" evidence="5">
    <location>
        <begin position="38"/>
        <end position="61"/>
    </location>
</feature>
<comment type="subcellular location">
    <subcellularLocation>
        <location evidence="1">Membrane</location>
        <topology evidence="1">Multi-pass membrane protein</topology>
    </subcellularLocation>
</comment>
<dbReference type="OrthoDB" id="8565703at2"/>
<evidence type="ECO:0008006" key="8">
    <source>
        <dbReference type="Google" id="ProtNLM"/>
    </source>
</evidence>
<evidence type="ECO:0000256" key="5">
    <source>
        <dbReference type="SAM" id="Phobius"/>
    </source>
</evidence>
<dbReference type="Proteomes" id="UP000266206">
    <property type="component" value="Unassembled WGS sequence"/>
</dbReference>
<comment type="caution">
    <text evidence="6">The sequence shown here is derived from an EMBL/GenBank/DDBJ whole genome shotgun (WGS) entry which is preliminary data.</text>
</comment>
<evidence type="ECO:0000256" key="4">
    <source>
        <dbReference type="ARBA" id="ARBA00023136"/>
    </source>
</evidence>
<gene>
    <name evidence="6" type="ORF">CJP73_00730</name>
</gene>
<keyword evidence="2 5" id="KW-0812">Transmembrane</keyword>
<reference evidence="6 7" key="1">
    <citation type="submission" date="2017-08" db="EMBL/GenBank/DDBJ databases">
        <title>Pusillimonas indicus sp. nov., a member of the family Alcaligenaceae isolated from surface seawater.</title>
        <authorList>
            <person name="Li J."/>
        </authorList>
    </citation>
    <scope>NUCLEOTIDE SEQUENCE [LARGE SCALE GENOMIC DNA]</scope>
    <source>
        <strain evidence="6 7">L52-1-41</strain>
    </source>
</reference>
<feature type="transmembrane region" description="Helical" evidence="5">
    <location>
        <begin position="218"/>
        <end position="238"/>
    </location>
</feature>
<dbReference type="Pfam" id="PF07264">
    <property type="entry name" value="EI24"/>
    <property type="match status" value="1"/>
</dbReference>
<dbReference type="EMBL" id="NQYH01000001">
    <property type="protein sequence ID" value="RIY42005.1"/>
    <property type="molecule type" value="Genomic_DNA"/>
</dbReference>
<feature type="transmembrane region" description="Helical" evidence="5">
    <location>
        <begin position="144"/>
        <end position="166"/>
    </location>
</feature>
<dbReference type="InterPro" id="IPR059112">
    <property type="entry name" value="CysZ/EI24"/>
</dbReference>
<keyword evidence="4 5" id="KW-0472">Membrane</keyword>
<sequence length="265" mass="30105">MNDRSVVNVNRNGPGNRGMNAVTEAMKRALISQFHPKMLLALFLPFIIALLGAIILIWAFWEPLTGWLNTEMAQWGVVNTVDQWMLAIGLFSIKLYMVPLLAVVILLPLSGILGLVIAAIFVMPIVLRHLERRQYQGLRRQGSVIAVQGVWNAVWVGGLFVIGWLLTMPLWLIPPFAVLLPVFWWAFAFTRMLRVDSVLEHASAQERRLLWRRHGREYWILGGIMSLINLFPPAWLVLPVYSALVFAHFSLSALENMRQETVVDA</sequence>
<proteinExistence type="predicted"/>
<accession>A0A3A1YWS6</accession>
<evidence type="ECO:0000256" key="2">
    <source>
        <dbReference type="ARBA" id="ARBA00022692"/>
    </source>
</evidence>
<evidence type="ECO:0000256" key="3">
    <source>
        <dbReference type="ARBA" id="ARBA00022989"/>
    </source>
</evidence>
<keyword evidence="3 5" id="KW-1133">Transmembrane helix</keyword>
<evidence type="ECO:0000313" key="7">
    <source>
        <dbReference type="Proteomes" id="UP000266206"/>
    </source>
</evidence>
<protein>
    <recommendedName>
        <fullName evidence="8">EI24 domain-containing protein</fullName>
    </recommendedName>
</protein>
<feature type="transmembrane region" description="Helical" evidence="5">
    <location>
        <begin position="172"/>
        <end position="190"/>
    </location>
</feature>
<feature type="transmembrane region" description="Helical" evidence="5">
    <location>
        <begin position="95"/>
        <end position="123"/>
    </location>
</feature>